<evidence type="ECO:0000313" key="2">
    <source>
        <dbReference type="EMBL" id="GMF59430.1"/>
    </source>
</evidence>
<feature type="region of interest" description="Disordered" evidence="1">
    <location>
        <begin position="28"/>
        <end position="140"/>
    </location>
</feature>
<evidence type="ECO:0000256" key="1">
    <source>
        <dbReference type="SAM" id="MobiDB-lite"/>
    </source>
</evidence>
<name>A0A9W6YBK9_9STRA</name>
<dbReference type="AlphaFoldDB" id="A0A9W6YBK9"/>
<comment type="caution">
    <text evidence="2">The sequence shown here is derived from an EMBL/GenBank/DDBJ whole genome shotgun (WGS) entry which is preliminary data.</text>
</comment>
<sequence>MSLGSLLLDWGVDKDTIVEICYLESLGQEATMRSNSSSGLLKATKKPALVSPRNQKSLVHPRSSSNNARSRKTHRNNNDEDEDSVINNNDGSESENGDSDSDGDDGEVADSTADSHVKTVRSLTTASTLTRDRVFDKGVA</sequence>
<feature type="compositionally biased region" description="Polar residues" evidence="1">
    <location>
        <begin position="52"/>
        <end position="68"/>
    </location>
</feature>
<organism evidence="2 3">
    <name type="scientific">Phytophthora fragariaefolia</name>
    <dbReference type="NCBI Taxonomy" id="1490495"/>
    <lineage>
        <taxon>Eukaryota</taxon>
        <taxon>Sar</taxon>
        <taxon>Stramenopiles</taxon>
        <taxon>Oomycota</taxon>
        <taxon>Peronosporomycetes</taxon>
        <taxon>Peronosporales</taxon>
        <taxon>Peronosporaceae</taxon>
        <taxon>Phytophthora</taxon>
    </lineage>
</organism>
<feature type="compositionally biased region" description="Acidic residues" evidence="1">
    <location>
        <begin position="92"/>
        <end position="108"/>
    </location>
</feature>
<keyword evidence="3" id="KW-1185">Reference proteome</keyword>
<protein>
    <submittedName>
        <fullName evidence="2">Unnamed protein product</fullName>
    </submittedName>
</protein>
<dbReference type="OrthoDB" id="78308at2759"/>
<proteinExistence type="predicted"/>
<gene>
    <name evidence="2" type="ORF">Pfra01_002566200</name>
</gene>
<dbReference type="EMBL" id="BSXT01005036">
    <property type="protein sequence ID" value="GMF59430.1"/>
    <property type="molecule type" value="Genomic_DNA"/>
</dbReference>
<reference evidence="2" key="1">
    <citation type="submission" date="2023-04" db="EMBL/GenBank/DDBJ databases">
        <title>Phytophthora fragariaefolia NBRC 109709.</title>
        <authorList>
            <person name="Ichikawa N."/>
            <person name="Sato H."/>
            <person name="Tonouchi N."/>
        </authorList>
    </citation>
    <scope>NUCLEOTIDE SEQUENCE</scope>
    <source>
        <strain evidence="2">NBRC 109709</strain>
    </source>
</reference>
<feature type="compositionally biased region" description="Basic and acidic residues" evidence="1">
    <location>
        <begin position="130"/>
        <end position="140"/>
    </location>
</feature>
<accession>A0A9W6YBK9</accession>
<dbReference type="Proteomes" id="UP001165121">
    <property type="component" value="Unassembled WGS sequence"/>
</dbReference>
<evidence type="ECO:0000313" key="3">
    <source>
        <dbReference type="Proteomes" id="UP001165121"/>
    </source>
</evidence>